<reference evidence="3" key="1">
    <citation type="journal article" date="2015" name="PeerJ">
        <title>First genomic representation of candidate bacterial phylum KSB3 points to enhanced environmental sensing as a trigger of wastewater bulking.</title>
        <authorList>
            <person name="Sekiguchi Y."/>
            <person name="Ohashi A."/>
            <person name="Parks D.H."/>
            <person name="Yamauchi T."/>
            <person name="Tyson G.W."/>
            <person name="Hugenholtz P."/>
        </authorList>
    </citation>
    <scope>NUCLEOTIDE SEQUENCE [LARGE SCALE GENOMIC DNA]</scope>
</reference>
<feature type="domain" description="EamA" evidence="2">
    <location>
        <begin position="2"/>
        <end position="130"/>
    </location>
</feature>
<organism evidence="3">
    <name type="scientific">Candidatus Moduliflexus flocculans</name>
    <dbReference type="NCBI Taxonomy" id="1499966"/>
    <lineage>
        <taxon>Bacteria</taxon>
        <taxon>Candidatus Moduliflexota</taxon>
        <taxon>Candidatus Moduliflexia</taxon>
        <taxon>Candidatus Moduliflexales</taxon>
        <taxon>Candidatus Moduliflexaceae</taxon>
    </lineage>
</organism>
<dbReference type="STRING" id="1499966.U14_05155"/>
<evidence type="ECO:0000313" key="4">
    <source>
        <dbReference type="Proteomes" id="UP000030700"/>
    </source>
</evidence>
<sequence>MIFLLLSIACSVTIAHIFKYAAEKNIPMFALFAVNYGIGSVVAFSGCETWRIWELVSPNLLLLGLVQGILFVCSYVLMAQAIKHLGVIIPVSLMRLSAVIPTFASILFFAEIPQPLQVAGIVIVFISLSFATQERLLLTNWSKIFHNGLAWGLMLFVVYGITNFGFKIQREFFLVANPAHFLVIVFPSAFLVSLTMVFRQKLSIYREILRLGSVLGVINVFASYFFMRALQVFPGIVAYPINGIGIILASTITSIFIWKERLTRTNYVFIALALSALLMIYPH</sequence>
<keyword evidence="4" id="KW-1185">Reference proteome</keyword>
<dbReference type="HOGENOM" id="CLU_993610_0_0_0"/>
<dbReference type="AlphaFoldDB" id="A0A081BR49"/>
<dbReference type="InterPro" id="IPR000620">
    <property type="entry name" value="EamA_dom"/>
</dbReference>
<dbReference type="Gene3D" id="1.10.3730.20">
    <property type="match status" value="1"/>
</dbReference>
<gene>
    <name evidence="3" type="ORF">U14_05155</name>
</gene>
<evidence type="ECO:0000259" key="2">
    <source>
        <dbReference type="Pfam" id="PF00892"/>
    </source>
</evidence>
<evidence type="ECO:0000256" key="1">
    <source>
        <dbReference type="SAM" id="Phobius"/>
    </source>
</evidence>
<dbReference type="SUPFAM" id="SSF103481">
    <property type="entry name" value="Multidrug resistance efflux transporter EmrE"/>
    <property type="match status" value="2"/>
</dbReference>
<evidence type="ECO:0000313" key="3">
    <source>
        <dbReference type="EMBL" id="GAK53880.1"/>
    </source>
</evidence>
<feature type="transmembrane region" description="Helical" evidence="1">
    <location>
        <begin position="208"/>
        <end position="227"/>
    </location>
</feature>
<feature type="transmembrane region" description="Helical" evidence="1">
    <location>
        <begin position="116"/>
        <end position="132"/>
    </location>
</feature>
<dbReference type="GO" id="GO:0016020">
    <property type="term" value="C:membrane"/>
    <property type="evidence" value="ECO:0007669"/>
    <property type="project" value="InterPro"/>
</dbReference>
<dbReference type="EMBL" id="DF820460">
    <property type="protein sequence ID" value="GAK53880.1"/>
    <property type="molecule type" value="Genomic_DNA"/>
</dbReference>
<dbReference type="InterPro" id="IPR037185">
    <property type="entry name" value="EmrE-like"/>
</dbReference>
<feature type="transmembrane region" description="Helical" evidence="1">
    <location>
        <begin position="144"/>
        <end position="166"/>
    </location>
</feature>
<feature type="transmembrane region" description="Helical" evidence="1">
    <location>
        <begin position="172"/>
        <end position="196"/>
    </location>
</feature>
<keyword evidence="1" id="KW-1133">Transmembrane helix</keyword>
<proteinExistence type="predicted"/>
<dbReference type="Pfam" id="PF00892">
    <property type="entry name" value="EamA"/>
    <property type="match status" value="1"/>
</dbReference>
<keyword evidence="1" id="KW-0812">Transmembrane</keyword>
<feature type="transmembrane region" description="Helical" evidence="1">
    <location>
        <begin position="60"/>
        <end position="78"/>
    </location>
</feature>
<protein>
    <recommendedName>
        <fullName evidence="2">EamA domain-containing protein</fullName>
    </recommendedName>
</protein>
<accession>A0A081BR49</accession>
<name>A0A081BR49_9BACT</name>
<keyword evidence="1" id="KW-0472">Membrane</keyword>
<dbReference type="Proteomes" id="UP000030700">
    <property type="component" value="Unassembled WGS sequence"/>
</dbReference>
<feature type="transmembrane region" description="Helical" evidence="1">
    <location>
        <begin position="265"/>
        <end position="282"/>
    </location>
</feature>
<feature type="transmembrane region" description="Helical" evidence="1">
    <location>
        <begin position="239"/>
        <end position="258"/>
    </location>
</feature>